<dbReference type="Proteomes" id="UP000177876">
    <property type="component" value="Unassembled WGS sequence"/>
</dbReference>
<evidence type="ECO:0000256" key="1">
    <source>
        <dbReference type="SAM" id="Phobius"/>
    </source>
</evidence>
<dbReference type="EMBL" id="MELK01000049">
    <property type="protein sequence ID" value="OFW56100.1"/>
    <property type="molecule type" value="Genomic_DNA"/>
</dbReference>
<feature type="transmembrane region" description="Helical" evidence="1">
    <location>
        <begin position="113"/>
        <end position="131"/>
    </location>
</feature>
<sequence>MKPKPRNLLLAVILAIVTFFWILFFEYLGAKAYWVALISFGVCIAYGPSLLPSLPYMGVAAVGGTFLGLGTFALAMKVLPLYYGLSIAISAAIFVLVAGLLSAGKLREMLPMNLVAIGAFLGAISRFDFLFTEQPIQGTARAFQTLVGVLLSLLVGMLLAAVLQALVLAPRQARAMEVPAEPPKIME</sequence>
<organism evidence="2 3">
    <name type="scientific">Candidatus Solincola sediminis</name>
    <dbReference type="NCBI Taxonomy" id="1797199"/>
    <lineage>
        <taxon>Bacteria</taxon>
        <taxon>Bacillati</taxon>
        <taxon>Actinomycetota</taxon>
        <taxon>Candidatus Geothermincolia</taxon>
        <taxon>Candidatus Geothermincolales</taxon>
        <taxon>Candidatus Geothermincolaceae</taxon>
        <taxon>Candidatus Solincola</taxon>
    </lineage>
</organism>
<feature type="transmembrane region" description="Helical" evidence="1">
    <location>
        <begin position="54"/>
        <end position="75"/>
    </location>
</feature>
<protein>
    <recommendedName>
        <fullName evidence="4">DUF1097 domain-containing protein</fullName>
    </recommendedName>
</protein>
<feature type="transmembrane region" description="Helical" evidence="1">
    <location>
        <begin position="7"/>
        <end position="25"/>
    </location>
</feature>
<keyword evidence="1" id="KW-0472">Membrane</keyword>
<dbReference type="AlphaFoldDB" id="A0A1F2WGY8"/>
<reference evidence="2 3" key="1">
    <citation type="journal article" date="2016" name="Nat. Commun.">
        <title>Thousands of microbial genomes shed light on interconnected biogeochemical processes in an aquifer system.</title>
        <authorList>
            <person name="Anantharaman K."/>
            <person name="Brown C.T."/>
            <person name="Hug L.A."/>
            <person name="Sharon I."/>
            <person name="Castelle C.J."/>
            <person name="Probst A.J."/>
            <person name="Thomas B.C."/>
            <person name="Singh A."/>
            <person name="Wilkins M.J."/>
            <person name="Karaoz U."/>
            <person name="Brodie E.L."/>
            <person name="Williams K.H."/>
            <person name="Hubbard S.S."/>
            <person name="Banfield J.F."/>
        </authorList>
    </citation>
    <scope>NUCLEOTIDE SEQUENCE [LARGE SCALE GENOMIC DNA]</scope>
</reference>
<gene>
    <name evidence="2" type="ORF">A2Y75_00830</name>
</gene>
<evidence type="ECO:0008006" key="4">
    <source>
        <dbReference type="Google" id="ProtNLM"/>
    </source>
</evidence>
<evidence type="ECO:0000313" key="2">
    <source>
        <dbReference type="EMBL" id="OFW56100.1"/>
    </source>
</evidence>
<comment type="caution">
    <text evidence="2">The sequence shown here is derived from an EMBL/GenBank/DDBJ whole genome shotgun (WGS) entry which is preliminary data.</text>
</comment>
<keyword evidence="1" id="KW-1133">Transmembrane helix</keyword>
<feature type="transmembrane region" description="Helical" evidence="1">
    <location>
        <begin position="31"/>
        <end position="47"/>
    </location>
</feature>
<evidence type="ECO:0000313" key="3">
    <source>
        <dbReference type="Proteomes" id="UP000177876"/>
    </source>
</evidence>
<feature type="transmembrane region" description="Helical" evidence="1">
    <location>
        <begin position="81"/>
        <end position="101"/>
    </location>
</feature>
<proteinExistence type="predicted"/>
<feature type="transmembrane region" description="Helical" evidence="1">
    <location>
        <begin position="143"/>
        <end position="169"/>
    </location>
</feature>
<name>A0A1F2WGY8_9ACTN</name>
<accession>A0A1F2WGY8</accession>
<keyword evidence="1" id="KW-0812">Transmembrane</keyword>